<dbReference type="Gene3D" id="1.10.260.40">
    <property type="entry name" value="lambda repressor-like DNA-binding domains"/>
    <property type="match status" value="1"/>
</dbReference>
<dbReference type="PANTHER" id="PTHR36924">
    <property type="entry name" value="ANTITOXIN HIGA-1"/>
    <property type="match status" value="1"/>
</dbReference>
<accession>A0A5M8FLH0</accession>
<dbReference type="GO" id="GO:0003677">
    <property type="term" value="F:DNA binding"/>
    <property type="evidence" value="ECO:0007669"/>
    <property type="project" value="UniProtKB-KW"/>
</dbReference>
<feature type="domain" description="HTH cro/C1-type" evidence="2">
    <location>
        <begin position="31"/>
        <end position="85"/>
    </location>
</feature>
<dbReference type="Proteomes" id="UP000322981">
    <property type="component" value="Unassembled WGS sequence"/>
</dbReference>
<dbReference type="Pfam" id="PF01381">
    <property type="entry name" value="HTH_3"/>
    <property type="match status" value="1"/>
</dbReference>
<dbReference type="NCBIfam" id="TIGR02607">
    <property type="entry name" value="antidote_HigA"/>
    <property type="match status" value="1"/>
</dbReference>
<dbReference type="SUPFAM" id="SSF47413">
    <property type="entry name" value="lambda repressor-like DNA-binding domains"/>
    <property type="match status" value="1"/>
</dbReference>
<reference evidence="3 4" key="1">
    <citation type="submission" date="2019-09" db="EMBL/GenBank/DDBJ databases">
        <title>Whole-genome sequence of the purple sulfur bacterium Thiohalocapsa marina DSM 19078.</title>
        <authorList>
            <person name="Kyndt J.A."/>
            <person name="Meyer T.E."/>
        </authorList>
    </citation>
    <scope>NUCLEOTIDE SEQUENCE [LARGE SCALE GENOMIC DNA]</scope>
    <source>
        <strain evidence="3 4">DSM 19078</strain>
    </source>
</reference>
<dbReference type="InterPro" id="IPR010982">
    <property type="entry name" value="Lambda_DNA-bd_dom_sf"/>
</dbReference>
<dbReference type="EMBL" id="VWXX01000026">
    <property type="protein sequence ID" value="KAA6183961.1"/>
    <property type="molecule type" value="Genomic_DNA"/>
</dbReference>
<evidence type="ECO:0000259" key="2">
    <source>
        <dbReference type="PROSITE" id="PS50943"/>
    </source>
</evidence>
<proteinExistence type="predicted"/>
<dbReference type="CDD" id="cd00093">
    <property type="entry name" value="HTH_XRE"/>
    <property type="match status" value="1"/>
</dbReference>
<evidence type="ECO:0000313" key="3">
    <source>
        <dbReference type="EMBL" id="KAA6183961.1"/>
    </source>
</evidence>
<dbReference type="SMART" id="SM00530">
    <property type="entry name" value="HTH_XRE"/>
    <property type="match status" value="1"/>
</dbReference>
<dbReference type="AlphaFoldDB" id="A0A5M8FLH0"/>
<dbReference type="PANTHER" id="PTHR36924:SF1">
    <property type="entry name" value="ANTITOXIN HIGA-1"/>
    <property type="match status" value="1"/>
</dbReference>
<protein>
    <submittedName>
        <fullName evidence="3">HigA family addiction module antidote protein</fullName>
    </submittedName>
</protein>
<sequence>MGIRTEDLKTMDFSDIATGDRLSAVTPGDVLQDYLDGAGITAPRLAQAAGIPQARVSDILKGRRAMTADTALRLGRFFSTTPQFWMNLQSAYDLEIAENALGAELEGIRACGV</sequence>
<dbReference type="RefSeq" id="WP_150094072.1">
    <property type="nucleotide sequence ID" value="NZ_VWXX01000026.1"/>
</dbReference>
<dbReference type="OrthoDB" id="9793869at2"/>
<organism evidence="3 4">
    <name type="scientific">Thiohalocapsa marina</name>
    <dbReference type="NCBI Taxonomy" id="424902"/>
    <lineage>
        <taxon>Bacteria</taxon>
        <taxon>Pseudomonadati</taxon>
        <taxon>Pseudomonadota</taxon>
        <taxon>Gammaproteobacteria</taxon>
        <taxon>Chromatiales</taxon>
        <taxon>Chromatiaceae</taxon>
        <taxon>Thiohalocapsa</taxon>
    </lineage>
</organism>
<evidence type="ECO:0000313" key="4">
    <source>
        <dbReference type="Proteomes" id="UP000322981"/>
    </source>
</evidence>
<dbReference type="InterPro" id="IPR001387">
    <property type="entry name" value="Cro/C1-type_HTH"/>
</dbReference>
<evidence type="ECO:0000256" key="1">
    <source>
        <dbReference type="ARBA" id="ARBA00023125"/>
    </source>
</evidence>
<dbReference type="InterPro" id="IPR013430">
    <property type="entry name" value="Toxin_antidote_HigA"/>
</dbReference>
<keyword evidence="4" id="KW-1185">Reference proteome</keyword>
<keyword evidence="1" id="KW-0238">DNA-binding</keyword>
<name>A0A5M8FLH0_9GAMM</name>
<dbReference type="PROSITE" id="PS50943">
    <property type="entry name" value="HTH_CROC1"/>
    <property type="match status" value="1"/>
</dbReference>
<comment type="caution">
    <text evidence="3">The sequence shown here is derived from an EMBL/GenBank/DDBJ whole genome shotgun (WGS) entry which is preliminary data.</text>
</comment>
<gene>
    <name evidence="3" type="ORF">F2Q65_14235</name>
</gene>